<keyword evidence="6" id="KW-0539">Nucleus</keyword>
<name>A0AAV4F9F4_9GAST</name>
<keyword evidence="5" id="KW-0804">Transcription</keyword>
<feature type="region of interest" description="Disordered" evidence="8">
    <location>
        <begin position="671"/>
        <end position="692"/>
    </location>
</feature>
<evidence type="ECO:0000256" key="7">
    <source>
        <dbReference type="RuleBase" id="RU004020"/>
    </source>
</evidence>
<comment type="similarity">
    <text evidence="2 7">Belongs to the HSF family.</text>
</comment>
<evidence type="ECO:0000256" key="6">
    <source>
        <dbReference type="ARBA" id="ARBA00023242"/>
    </source>
</evidence>
<comment type="subcellular location">
    <subcellularLocation>
        <location evidence="1">Nucleus</location>
    </subcellularLocation>
</comment>
<dbReference type="FunFam" id="1.10.10.10:FF:000027">
    <property type="entry name" value="Heat shock transcription factor 1"/>
    <property type="match status" value="1"/>
</dbReference>
<keyword evidence="11" id="KW-1185">Reference proteome</keyword>
<dbReference type="Gene3D" id="1.10.10.10">
    <property type="entry name" value="Winged helix-like DNA-binding domain superfamily/Winged helix DNA-binding domain"/>
    <property type="match status" value="1"/>
</dbReference>
<dbReference type="Pfam" id="PF00447">
    <property type="entry name" value="HSF_DNA-bind"/>
    <property type="match status" value="1"/>
</dbReference>
<dbReference type="SMART" id="SM00415">
    <property type="entry name" value="HSF"/>
    <property type="match status" value="1"/>
</dbReference>
<dbReference type="GO" id="GO:0003700">
    <property type="term" value="F:DNA-binding transcription factor activity"/>
    <property type="evidence" value="ECO:0007669"/>
    <property type="project" value="InterPro"/>
</dbReference>
<organism evidence="10 11">
    <name type="scientific">Elysia marginata</name>
    <dbReference type="NCBI Taxonomy" id="1093978"/>
    <lineage>
        <taxon>Eukaryota</taxon>
        <taxon>Metazoa</taxon>
        <taxon>Spiralia</taxon>
        <taxon>Lophotrochozoa</taxon>
        <taxon>Mollusca</taxon>
        <taxon>Gastropoda</taxon>
        <taxon>Heterobranchia</taxon>
        <taxon>Euthyneura</taxon>
        <taxon>Panpulmonata</taxon>
        <taxon>Sacoglossa</taxon>
        <taxon>Placobranchoidea</taxon>
        <taxon>Plakobranchidae</taxon>
        <taxon>Elysia</taxon>
    </lineage>
</organism>
<feature type="compositionally biased region" description="Basic and acidic residues" evidence="8">
    <location>
        <begin position="671"/>
        <end position="680"/>
    </location>
</feature>
<evidence type="ECO:0000313" key="10">
    <source>
        <dbReference type="EMBL" id="GFR70012.1"/>
    </source>
</evidence>
<dbReference type="PRINTS" id="PR00056">
    <property type="entry name" value="HSFDOMAIN"/>
</dbReference>
<evidence type="ECO:0000259" key="9">
    <source>
        <dbReference type="PROSITE" id="PS00434"/>
    </source>
</evidence>
<dbReference type="InterPro" id="IPR036390">
    <property type="entry name" value="WH_DNA-bd_sf"/>
</dbReference>
<dbReference type="InterPro" id="IPR036388">
    <property type="entry name" value="WH-like_DNA-bd_sf"/>
</dbReference>
<evidence type="ECO:0000256" key="1">
    <source>
        <dbReference type="ARBA" id="ARBA00004123"/>
    </source>
</evidence>
<dbReference type="GO" id="GO:0043565">
    <property type="term" value="F:sequence-specific DNA binding"/>
    <property type="evidence" value="ECO:0007669"/>
    <property type="project" value="InterPro"/>
</dbReference>
<evidence type="ECO:0000256" key="4">
    <source>
        <dbReference type="ARBA" id="ARBA00023125"/>
    </source>
</evidence>
<reference evidence="10 11" key="1">
    <citation type="journal article" date="2021" name="Elife">
        <title>Chloroplast acquisition without the gene transfer in kleptoplastic sea slugs, Plakobranchus ocellatus.</title>
        <authorList>
            <person name="Maeda T."/>
            <person name="Takahashi S."/>
            <person name="Yoshida T."/>
            <person name="Shimamura S."/>
            <person name="Takaki Y."/>
            <person name="Nagai Y."/>
            <person name="Toyoda A."/>
            <person name="Suzuki Y."/>
            <person name="Arimoto A."/>
            <person name="Ishii H."/>
            <person name="Satoh N."/>
            <person name="Nishiyama T."/>
            <person name="Hasebe M."/>
            <person name="Maruyama T."/>
            <person name="Minagawa J."/>
            <person name="Obokata J."/>
            <person name="Shigenobu S."/>
        </authorList>
    </citation>
    <scope>NUCLEOTIDE SEQUENCE [LARGE SCALE GENOMIC DNA]</scope>
</reference>
<keyword evidence="4" id="KW-0238">DNA-binding</keyword>
<dbReference type="GO" id="GO:0005634">
    <property type="term" value="C:nucleus"/>
    <property type="evidence" value="ECO:0007669"/>
    <property type="project" value="UniProtKB-SubCell"/>
</dbReference>
<dbReference type="PROSITE" id="PS00434">
    <property type="entry name" value="HSF_DOMAIN"/>
    <property type="match status" value="1"/>
</dbReference>
<sequence>MYSSVENNSGSVPAFLIKLWSLVEDPSTDELIHWDTGGTSFHVYDQQRFSREILPLYFKHSNIASFIRQLNMYGFRKVTHIDQGGLKIEKDDLQFQHQYFQKGERDMLQYIKRKVSNPLVRPTTDTLVNPNADEVSRVLTDVKQVKAKQENMDQNLEYIKRENKLLWREVALLRQKHHKQQQIVNKLIQFLVSLVSSNRTGLTIPGLRRMPLAISDTGQIQAQQMQQPTHNQVITDAAGDNASLTSLIQDNLMQPGSSIVGLPNQNPLKQEAQSVEDADFIIDEGEYTIESPRGDVLLSPTPSGGGPIIHELTDVLPTTRAQVVNNVTPRPVVVNNVTPRPVVVNNVTPRPVVVNNVTPRPVVVSNQGQLLSRPGSQPNIVLTTNQPASVAPGSGKVPLNFLVVPQRPVIPQTNTSSSTETTNTIRPSSSASSASHSGMSSPASTFLMSPKIEPGPSLEDALNYGLNIPPPNISTLVKSTNTQPKVSLLPDNSTISLLQNVNNKRQAGKTVDEESSSPTKKPMTVGARMVAQPKAFNTSSLFTPAKIKPQSISPAQADSLNSLVQANSDLNTPAVMPASSSLMAPSLLSTNSQLLNNSTDAVALAAAGSNKEGDDPMLASEQLDLLSSDLDGLKGILQDQYKVDPNFLMELFEISNPWNLELDTDEKELEELKAGPDKDAASTSAEAVTGQELVEYNPQDNLFPELLMGDSLVGDIDDID</sequence>
<keyword evidence="10" id="KW-0346">Stress response</keyword>
<evidence type="ECO:0000256" key="2">
    <source>
        <dbReference type="ARBA" id="ARBA00006403"/>
    </source>
</evidence>
<dbReference type="PANTHER" id="PTHR10015">
    <property type="entry name" value="HEAT SHOCK TRANSCRIPTION FACTOR"/>
    <property type="match status" value="1"/>
</dbReference>
<dbReference type="AlphaFoldDB" id="A0AAV4F9F4"/>
<feature type="compositionally biased region" description="Low complexity" evidence="8">
    <location>
        <begin position="413"/>
        <end position="444"/>
    </location>
</feature>
<dbReference type="PANTHER" id="PTHR10015:SF427">
    <property type="entry name" value="HEAT SHOCK FACTOR PROTEIN"/>
    <property type="match status" value="1"/>
</dbReference>
<evidence type="ECO:0000256" key="3">
    <source>
        <dbReference type="ARBA" id="ARBA00023015"/>
    </source>
</evidence>
<dbReference type="SUPFAM" id="SSF46785">
    <property type="entry name" value="Winged helix' DNA-binding domain"/>
    <property type="match status" value="1"/>
</dbReference>
<evidence type="ECO:0000256" key="8">
    <source>
        <dbReference type="SAM" id="MobiDB-lite"/>
    </source>
</evidence>
<feature type="region of interest" description="Disordered" evidence="8">
    <location>
        <begin position="410"/>
        <end position="448"/>
    </location>
</feature>
<keyword evidence="3" id="KW-0805">Transcription regulation</keyword>
<evidence type="ECO:0000313" key="11">
    <source>
        <dbReference type="Proteomes" id="UP000762676"/>
    </source>
</evidence>
<dbReference type="InterPro" id="IPR000232">
    <property type="entry name" value="HSF_DNA-bd"/>
</dbReference>
<dbReference type="Proteomes" id="UP000762676">
    <property type="component" value="Unassembled WGS sequence"/>
</dbReference>
<feature type="domain" description="HSF-type DNA-binding" evidence="9">
    <location>
        <begin position="54"/>
        <end position="78"/>
    </location>
</feature>
<gene>
    <name evidence="10" type="ORF">ElyMa_000317200</name>
</gene>
<comment type="caution">
    <text evidence="10">The sequence shown here is derived from an EMBL/GenBank/DDBJ whole genome shotgun (WGS) entry which is preliminary data.</text>
</comment>
<proteinExistence type="inferred from homology"/>
<dbReference type="EMBL" id="BMAT01000636">
    <property type="protein sequence ID" value="GFR70012.1"/>
    <property type="molecule type" value="Genomic_DNA"/>
</dbReference>
<protein>
    <submittedName>
        <fullName evidence="10">Heat shock factor protein-like</fullName>
    </submittedName>
</protein>
<accession>A0AAV4F9F4</accession>
<evidence type="ECO:0000256" key="5">
    <source>
        <dbReference type="ARBA" id="ARBA00023163"/>
    </source>
</evidence>